<dbReference type="InterPro" id="IPR032631">
    <property type="entry name" value="P-type_ATPase_N"/>
</dbReference>
<name>A0AAD1UH74_EUPCR</name>
<dbReference type="GO" id="GO:0005886">
    <property type="term" value="C:plasma membrane"/>
    <property type="evidence" value="ECO:0007669"/>
    <property type="project" value="TreeGrafter"/>
</dbReference>
<evidence type="ECO:0000256" key="14">
    <source>
        <dbReference type="ARBA" id="ARBA00034036"/>
    </source>
</evidence>
<keyword evidence="13" id="KW-0813">Transport</keyword>
<dbReference type="Pfam" id="PF13246">
    <property type="entry name" value="Cation_ATPase"/>
    <property type="match status" value="1"/>
</dbReference>
<dbReference type="SUPFAM" id="SSF56784">
    <property type="entry name" value="HAD-like"/>
    <property type="match status" value="1"/>
</dbReference>
<keyword evidence="5 18" id="KW-0479">Metal-binding</keyword>
<comment type="catalytic activity">
    <reaction evidence="15">
        <text>Na(+)(in) + ATP + H2O = Na(+)(out) + ADP + phosphate + H(+)</text>
        <dbReference type="Rhea" id="RHEA:14633"/>
        <dbReference type="ChEBI" id="CHEBI:15377"/>
        <dbReference type="ChEBI" id="CHEBI:15378"/>
        <dbReference type="ChEBI" id="CHEBI:29101"/>
        <dbReference type="ChEBI" id="CHEBI:30616"/>
        <dbReference type="ChEBI" id="CHEBI:43474"/>
        <dbReference type="ChEBI" id="CHEBI:456216"/>
        <dbReference type="EC" id="7.2.2.3"/>
    </reaction>
    <physiologicalReaction direction="left-to-right" evidence="15">
        <dbReference type="Rhea" id="RHEA:14634"/>
    </physiologicalReaction>
</comment>
<keyword evidence="24" id="KW-1185">Reference proteome</keyword>
<comment type="subcellular location">
    <subcellularLocation>
        <location evidence="1 19">Membrane</location>
        <topology evidence="1 19">Multi-pass membrane protein</topology>
    </subcellularLocation>
</comment>
<dbReference type="FunFam" id="3.40.50.1000:FF:000001">
    <property type="entry name" value="Phospholipid-transporting ATPase IC"/>
    <property type="match status" value="1"/>
</dbReference>
<feature type="transmembrane region" description="Helical" evidence="19">
    <location>
        <begin position="1100"/>
        <end position="1120"/>
    </location>
</feature>
<evidence type="ECO:0000256" key="18">
    <source>
        <dbReference type="PIRSR" id="PIRSR606539-3"/>
    </source>
</evidence>
<feature type="binding site" evidence="18">
    <location>
        <position position="501"/>
    </location>
    <ligand>
        <name>Mg(2+)</name>
        <dbReference type="ChEBI" id="CHEBI:18420"/>
    </ligand>
</feature>
<dbReference type="Gene3D" id="3.40.1110.10">
    <property type="entry name" value="Calcium-transporting ATPase, cytoplasmic domain N"/>
    <property type="match status" value="1"/>
</dbReference>
<evidence type="ECO:0000259" key="22">
    <source>
        <dbReference type="Pfam" id="PF16212"/>
    </source>
</evidence>
<feature type="transmembrane region" description="Helical" evidence="19">
    <location>
        <begin position="122"/>
        <end position="143"/>
    </location>
</feature>
<dbReference type="PANTHER" id="PTHR24092">
    <property type="entry name" value="PROBABLE PHOSPHOLIPID-TRANSPORTING ATPASE"/>
    <property type="match status" value="1"/>
</dbReference>
<feature type="compositionally biased region" description="Basic and acidic residues" evidence="20">
    <location>
        <begin position="15"/>
        <end position="24"/>
    </location>
</feature>
<evidence type="ECO:0000256" key="1">
    <source>
        <dbReference type="ARBA" id="ARBA00004141"/>
    </source>
</evidence>
<feature type="transmembrane region" description="Helical" evidence="19">
    <location>
        <begin position="1170"/>
        <end position="1191"/>
    </location>
</feature>
<feature type="transmembrane region" description="Helical" evidence="19">
    <location>
        <begin position="1075"/>
        <end position="1094"/>
    </location>
</feature>
<reference evidence="23" key="1">
    <citation type="submission" date="2023-07" db="EMBL/GenBank/DDBJ databases">
        <authorList>
            <consortium name="AG Swart"/>
            <person name="Singh M."/>
            <person name="Singh A."/>
            <person name="Seah K."/>
            <person name="Emmerich C."/>
        </authorList>
    </citation>
    <scope>NUCLEOTIDE SEQUENCE</scope>
    <source>
        <strain evidence="23">DP1</strain>
    </source>
</reference>
<feature type="binding site" evidence="17">
    <location>
        <position position="935"/>
    </location>
    <ligand>
        <name>ATP</name>
        <dbReference type="ChEBI" id="CHEBI:30616"/>
    </ligand>
</feature>
<feature type="binding site" evidence="17">
    <location>
        <position position="681"/>
    </location>
    <ligand>
        <name>ATP</name>
        <dbReference type="ChEBI" id="CHEBI:30616"/>
    </ligand>
</feature>
<feature type="binding site" evidence="17">
    <location>
        <position position="704"/>
    </location>
    <ligand>
        <name>ATP</name>
        <dbReference type="ChEBI" id="CHEBI:30616"/>
    </ligand>
</feature>
<dbReference type="Gene3D" id="2.70.150.10">
    <property type="entry name" value="Calcium-transporting ATPase, cytoplasmic transduction domain A"/>
    <property type="match status" value="1"/>
</dbReference>
<dbReference type="NCBIfam" id="TIGR01494">
    <property type="entry name" value="ATPase_P-type"/>
    <property type="match status" value="2"/>
</dbReference>
<keyword evidence="13" id="KW-0406">Ion transport</keyword>
<feature type="region of interest" description="Disordered" evidence="20">
    <location>
        <begin position="1"/>
        <end position="69"/>
    </location>
</feature>
<dbReference type="GO" id="GO:0000287">
    <property type="term" value="F:magnesium ion binding"/>
    <property type="evidence" value="ECO:0007669"/>
    <property type="project" value="UniProtKB-UniRule"/>
</dbReference>
<keyword evidence="11" id="KW-0915">Sodium</keyword>
<feature type="transmembrane region" description="Helical" evidence="19">
    <location>
        <begin position="1024"/>
        <end position="1042"/>
    </location>
</feature>
<evidence type="ECO:0000256" key="15">
    <source>
        <dbReference type="ARBA" id="ARBA00049499"/>
    </source>
</evidence>
<keyword evidence="13" id="KW-0739">Sodium transport</keyword>
<gene>
    <name evidence="23" type="ORF">ECRASSUSDP1_LOCUS8481</name>
</gene>
<dbReference type="GO" id="GO:0140326">
    <property type="term" value="F:ATPase-coupled intramembrane lipid transporter activity"/>
    <property type="evidence" value="ECO:0007669"/>
    <property type="project" value="UniProtKB-EC"/>
</dbReference>
<keyword evidence="12 19" id="KW-0472">Membrane</keyword>
<evidence type="ECO:0000256" key="4">
    <source>
        <dbReference type="ARBA" id="ARBA00022692"/>
    </source>
</evidence>
<dbReference type="GO" id="GO:0045332">
    <property type="term" value="P:phospholipid translocation"/>
    <property type="evidence" value="ECO:0007669"/>
    <property type="project" value="TreeGrafter"/>
</dbReference>
<feature type="binding site" evidence="17">
    <location>
        <position position="818"/>
    </location>
    <ligand>
        <name>ATP</name>
        <dbReference type="ChEBI" id="CHEBI:30616"/>
    </ligand>
</feature>
<dbReference type="Proteomes" id="UP001295684">
    <property type="component" value="Unassembled WGS sequence"/>
</dbReference>
<protein>
    <recommendedName>
        <fullName evidence="19">Phospholipid-transporting ATPase</fullName>
        <ecNumber evidence="19">7.6.2.1</ecNumber>
    </recommendedName>
</protein>
<dbReference type="EC" id="7.6.2.1" evidence="19"/>
<evidence type="ECO:0000256" key="17">
    <source>
        <dbReference type="PIRSR" id="PIRSR606539-2"/>
    </source>
</evidence>
<comment type="catalytic activity">
    <reaction evidence="14 19">
        <text>ATP + H2O + phospholipidSide 1 = ADP + phosphate + phospholipidSide 2.</text>
        <dbReference type="EC" id="7.6.2.1"/>
    </reaction>
</comment>
<feature type="binding site" evidence="17">
    <location>
        <position position="905"/>
    </location>
    <ligand>
        <name>ATP</name>
        <dbReference type="ChEBI" id="CHEBI:30616"/>
    </ligand>
</feature>
<evidence type="ECO:0000256" key="2">
    <source>
        <dbReference type="ARBA" id="ARBA00008109"/>
    </source>
</evidence>
<dbReference type="InterPro" id="IPR044492">
    <property type="entry name" value="P_typ_ATPase_HD_dom"/>
</dbReference>
<dbReference type="EMBL" id="CAMPGE010008300">
    <property type="protein sequence ID" value="CAI2367203.1"/>
    <property type="molecule type" value="Genomic_DNA"/>
</dbReference>
<dbReference type="SFLD" id="SFLDF00027">
    <property type="entry name" value="p-type_atpase"/>
    <property type="match status" value="1"/>
</dbReference>
<comment type="similarity">
    <text evidence="2 19">Belongs to the cation transport ATPase (P-type) (TC 3.A.3) family. Type IV subfamily.</text>
</comment>
<keyword evidence="8 18" id="KW-0460">Magnesium</keyword>
<evidence type="ECO:0000256" key="12">
    <source>
        <dbReference type="ARBA" id="ARBA00023136"/>
    </source>
</evidence>
<evidence type="ECO:0000256" key="10">
    <source>
        <dbReference type="ARBA" id="ARBA00022989"/>
    </source>
</evidence>
<keyword evidence="4 19" id="KW-0812">Transmembrane</keyword>
<feature type="binding site" evidence="17">
    <location>
        <position position="638"/>
    </location>
    <ligand>
        <name>ATP</name>
        <dbReference type="ChEBI" id="CHEBI:30616"/>
    </ligand>
</feature>
<evidence type="ECO:0000256" key="13">
    <source>
        <dbReference type="ARBA" id="ARBA00023201"/>
    </source>
</evidence>
<dbReference type="InterPro" id="IPR023299">
    <property type="entry name" value="ATPase_P-typ_cyto_dom_N"/>
</dbReference>
<feature type="domain" description="P-type ATPase C-terminal" evidence="22">
    <location>
        <begin position="958"/>
        <end position="1195"/>
    </location>
</feature>
<dbReference type="SFLD" id="SFLDS00003">
    <property type="entry name" value="Haloacid_Dehalogenase"/>
    <property type="match status" value="1"/>
</dbReference>
<keyword evidence="7 17" id="KW-0067">ATP-binding</keyword>
<dbReference type="InterPro" id="IPR036412">
    <property type="entry name" value="HAD-like_sf"/>
</dbReference>
<organism evidence="23 24">
    <name type="scientific">Euplotes crassus</name>
    <dbReference type="NCBI Taxonomy" id="5936"/>
    <lineage>
        <taxon>Eukaryota</taxon>
        <taxon>Sar</taxon>
        <taxon>Alveolata</taxon>
        <taxon>Ciliophora</taxon>
        <taxon>Intramacronucleata</taxon>
        <taxon>Spirotrichea</taxon>
        <taxon>Hypotrichia</taxon>
        <taxon>Euplotida</taxon>
        <taxon>Euplotidae</taxon>
        <taxon>Moneuplotes</taxon>
    </lineage>
</organism>
<keyword evidence="10 19" id="KW-1133">Transmembrane helix</keyword>
<dbReference type="InterPro" id="IPR023298">
    <property type="entry name" value="ATPase_P-typ_TM_dom_sf"/>
</dbReference>
<sequence length="1302" mass="149525">MNTKSDLQSPLVDGESPKKIDKTSSRFMKNASLNNSDLRQTHGNDHHEEEEEEEQLDNSVESDDSPGEQFQAREASFVEDLSTWRKIPVNNFESVDPNQESFMGNKIHTAKYTWWSFLPKNLFFQFTKLANVYFLIMMIFQMIPQITISDGRPTILMPLGFVVLVSMVKDIIEDSKRHSSDNRENKSDILCIPYPDQMQYANQEEKGIFKTLKWSRIKVGQIVKVLKDQYFPADLILLNSNDPQGVCFVETKNLDGETNMKSKTAHKFTIPCTLSDEDAAQFTGQIHCQGPNEFLYRFEGNMTFEPKRQEMLESESNYNGGDTTISLDVNQTLLRGSSLRNTEYIYGIVIYTGHESKIMKNSPNTRNKMSKIEKKTNMFILSLLGLELFLITFAATYSTIWNHTNYDNTNQYLGWTISESTIENSIILSFLVNLGSWLLIFVAFIPISLMVTLEIVKFFQAVFITWDATIFDEAKDMPAKVQSSNLNEELGQIEYIFSDKTGTLTQNVMEFKKMCIGPHYYGHSRKQEEANFRRDTLRTISETEELKIDDSRISGDSFKTLENTSVSDSNFEKGKDGITNVSFYDPIFFLHRDNPSNENYHRIHRFLLHLALCHTVIIEETEVDNKTQISYNANSPDELALVNGARFFGYFFCKRDNQNNMIVRMENGVEESYELLNVIEFDSARKRMTVIVRCPNNDIKVMCKGADSIIYPRLKSREFVQETDESLEKFAAEGLRTLLLAEKTITEQEYYEWEERYREATLEIIDREKKVAEVEDQIEYDFDLVGATAIEDKLQDDVSNTISVLKEAGIKIWVLTGDKIETAINIGYSCKVLSNEMEQYIIDKTSTDDIIDQLADAHKTYLKSGLSAHALIVAGDSLLKITARDHVKEEFLKFADKMRVVIACRVSPKQKAEVVNLIKAKYPGKTTLAIGDGANDVNMITAADIGIGISGLEGQQAARASDYAIGQFKFLRTLLLVHGREAYRRNSYVVGYMFYKNIIFVMSIFWFGIFSTFSAQMIFDELFYQMYNIVFTSLAIFWFAIYDLEYPKEVLLTEPKYYIIGLENMCFSTYKFLKWVFYAIWQSIVLIWISFIPFEEQGGTLWLGGNFVYLGIVIIVNISVMTSTNSHTWISLLFQIGSIVITIVAAAILNLFTFSKLFGTTGPQFLSLEFYYILLMMMMGIILVDSGLNYVNKKLRIRMMKIARGIRKKIKNFRHKKSTDSEKKKRKSKRHVHTGFAFAQEPGHAPQILDKIKLDNVRRKSMKYSMRSKVVPMENNDVMSRSTITISGQKNSNTSRNGDIIF</sequence>
<dbReference type="SUPFAM" id="SSF81653">
    <property type="entry name" value="Calcium ATPase, transduction domain A"/>
    <property type="match status" value="1"/>
</dbReference>
<dbReference type="PRINTS" id="PR00119">
    <property type="entry name" value="CATATPASE"/>
</dbReference>
<evidence type="ECO:0000256" key="19">
    <source>
        <dbReference type="RuleBase" id="RU362033"/>
    </source>
</evidence>
<evidence type="ECO:0000256" key="11">
    <source>
        <dbReference type="ARBA" id="ARBA00023053"/>
    </source>
</evidence>
<feature type="binding site" evidence="17">
    <location>
        <position position="816"/>
    </location>
    <ligand>
        <name>ATP</name>
        <dbReference type="ChEBI" id="CHEBI:30616"/>
    </ligand>
</feature>
<feature type="transmembrane region" description="Helical" evidence="19">
    <location>
        <begin position="155"/>
        <end position="172"/>
    </location>
</feature>
<dbReference type="PANTHER" id="PTHR24092:SF150">
    <property type="entry name" value="PHOSPHOLIPID-TRANSPORTING ATPASE"/>
    <property type="match status" value="1"/>
</dbReference>
<feature type="transmembrane region" description="Helical" evidence="19">
    <location>
        <begin position="426"/>
        <end position="451"/>
    </location>
</feature>
<feature type="binding site" evidence="17">
    <location>
        <position position="817"/>
    </location>
    <ligand>
        <name>ATP</name>
        <dbReference type="ChEBI" id="CHEBI:30616"/>
    </ligand>
</feature>
<comment type="caution">
    <text evidence="23">The sequence shown here is derived from an EMBL/GenBank/DDBJ whole genome shotgun (WGS) entry which is preliminary data.</text>
</comment>
<evidence type="ECO:0000256" key="5">
    <source>
        <dbReference type="ARBA" id="ARBA00022723"/>
    </source>
</evidence>
<dbReference type="Gene3D" id="3.40.50.1000">
    <property type="entry name" value="HAD superfamily/HAD-like"/>
    <property type="match status" value="1"/>
</dbReference>
<evidence type="ECO:0000256" key="6">
    <source>
        <dbReference type="ARBA" id="ARBA00022741"/>
    </source>
</evidence>
<feature type="binding site" evidence="17">
    <location>
        <position position="500"/>
    </location>
    <ligand>
        <name>ATP</name>
        <dbReference type="ChEBI" id="CHEBI:30616"/>
    </ligand>
</feature>
<feature type="binding site" evidence="17">
    <location>
        <position position="911"/>
    </location>
    <ligand>
        <name>ATP</name>
        <dbReference type="ChEBI" id="CHEBI:30616"/>
    </ligand>
</feature>
<dbReference type="Pfam" id="PF16212">
    <property type="entry name" value="PhoLip_ATPase_C"/>
    <property type="match status" value="1"/>
</dbReference>
<evidence type="ECO:0000259" key="21">
    <source>
        <dbReference type="Pfam" id="PF16209"/>
    </source>
</evidence>
<dbReference type="PROSITE" id="PS00154">
    <property type="entry name" value="ATPASE_E1_E2"/>
    <property type="match status" value="1"/>
</dbReference>
<feature type="domain" description="P-type ATPase N-terminal" evidence="21">
    <location>
        <begin position="98"/>
        <end position="148"/>
    </location>
</feature>
<accession>A0AAD1UH74</accession>
<evidence type="ECO:0000313" key="24">
    <source>
        <dbReference type="Proteomes" id="UP001295684"/>
    </source>
</evidence>
<keyword evidence="3" id="KW-0597">Phosphoprotein</keyword>
<keyword evidence="9 19" id="KW-1278">Translocase</keyword>
<feature type="binding site" evidence="17">
    <location>
        <position position="501"/>
    </location>
    <ligand>
        <name>ATP</name>
        <dbReference type="ChEBI" id="CHEBI:30616"/>
    </ligand>
</feature>
<feature type="binding site" evidence="18">
    <location>
        <position position="499"/>
    </location>
    <ligand>
        <name>Mg(2+)</name>
        <dbReference type="ChEBI" id="CHEBI:18420"/>
    </ligand>
</feature>
<feature type="binding site" evidence="18">
    <location>
        <position position="932"/>
    </location>
    <ligand>
        <name>Mg(2+)</name>
        <dbReference type="ChEBI" id="CHEBI:18420"/>
    </ligand>
</feature>
<feature type="binding site" evidence="18">
    <location>
        <position position="936"/>
    </location>
    <ligand>
        <name>Mg(2+)</name>
        <dbReference type="ChEBI" id="CHEBI:18420"/>
    </ligand>
</feature>
<dbReference type="GO" id="GO:0016887">
    <property type="term" value="F:ATP hydrolysis activity"/>
    <property type="evidence" value="ECO:0007669"/>
    <property type="project" value="InterPro"/>
</dbReference>
<dbReference type="InterPro" id="IPR018303">
    <property type="entry name" value="ATPase_P-typ_P_site"/>
</dbReference>
<feature type="active site" description="4-aspartylphosphate intermediate" evidence="16">
    <location>
        <position position="499"/>
    </location>
</feature>
<dbReference type="SUPFAM" id="SSF81660">
    <property type="entry name" value="Metal cation-transporting ATPase, ATP-binding domain N"/>
    <property type="match status" value="1"/>
</dbReference>
<evidence type="ECO:0000256" key="20">
    <source>
        <dbReference type="SAM" id="MobiDB-lite"/>
    </source>
</evidence>
<dbReference type="InterPro" id="IPR023214">
    <property type="entry name" value="HAD_sf"/>
</dbReference>
<feature type="transmembrane region" description="Helical" evidence="19">
    <location>
        <begin position="1132"/>
        <end position="1158"/>
    </location>
</feature>
<dbReference type="GO" id="GO:0005524">
    <property type="term" value="F:ATP binding"/>
    <property type="evidence" value="ECO:0007669"/>
    <property type="project" value="UniProtKB-UniRule"/>
</dbReference>
<feature type="compositionally biased region" description="Polar residues" evidence="20">
    <location>
        <begin position="25"/>
        <end position="38"/>
    </location>
</feature>
<dbReference type="SFLD" id="SFLDG00002">
    <property type="entry name" value="C1.7:_P-type_atpase_like"/>
    <property type="match status" value="1"/>
</dbReference>
<evidence type="ECO:0000256" key="16">
    <source>
        <dbReference type="PIRSR" id="PIRSR606539-1"/>
    </source>
</evidence>
<feature type="compositionally biased region" description="Acidic residues" evidence="20">
    <location>
        <begin position="48"/>
        <end position="66"/>
    </location>
</feature>
<feature type="binding site" evidence="17">
    <location>
        <position position="736"/>
    </location>
    <ligand>
        <name>ATP</name>
        <dbReference type="ChEBI" id="CHEBI:30616"/>
    </ligand>
</feature>
<feature type="transmembrane region" description="Helical" evidence="19">
    <location>
        <begin position="378"/>
        <end position="400"/>
    </location>
</feature>
<dbReference type="SUPFAM" id="SSF81665">
    <property type="entry name" value="Calcium ATPase, transmembrane domain M"/>
    <property type="match status" value="1"/>
</dbReference>
<dbReference type="FunFam" id="3.40.50.1000:FF:000190">
    <property type="entry name" value="Phospholipid-transporting ATPase"/>
    <property type="match status" value="1"/>
</dbReference>
<feature type="transmembrane region" description="Helical" evidence="19">
    <location>
        <begin position="994"/>
        <end position="1018"/>
    </location>
</feature>
<evidence type="ECO:0000256" key="9">
    <source>
        <dbReference type="ARBA" id="ARBA00022967"/>
    </source>
</evidence>
<evidence type="ECO:0000313" key="23">
    <source>
        <dbReference type="EMBL" id="CAI2367203.1"/>
    </source>
</evidence>
<dbReference type="GO" id="GO:0008554">
    <property type="term" value="F:P-type sodium transporter activity"/>
    <property type="evidence" value="ECO:0007669"/>
    <property type="project" value="UniProtKB-EC"/>
</dbReference>
<dbReference type="FunFam" id="3.40.1110.10:FF:000087">
    <property type="entry name" value="Phospholipid-transporting ATPase"/>
    <property type="match status" value="1"/>
</dbReference>
<dbReference type="InterPro" id="IPR032630">
    <property type="entry name" value="P_typ_ATPase_c"/>
</dbReference>
<proteinExistence type="inferred from homology"/>
<comment type="cofactor">
    <cofactor evidence="18">
        <name>Mg(2+)</name>
        <dbReference type="ChEBI" id="CHEBI:18420"/>
    </cofactor>
</comment>
<dbReference type="InterPro" id="IPR008250">
    <property type="entry name" value="ATPase_P-typ_transduc_dom_A_sf"/>
</dbReference>
<dbReference type="InterPro" id="IPR001757">
    <property type="entry name" value="P_typ_ATPase"/>
</dbReference>
<feature type="binding site" evidence="17">
    <location>
        <position position="499"/>
    </location>
    <ligand>
        <name>ATP</name>
        <dbReference type="ChEBI" id="CHEBI:30616"/>
    </ligand>
</feature>
<evidence type="ECO:0000256" key="7">
    <source>
        <dbReference type="ARBA" id="ARBA00022840"/>
    </source>
</evidence>
<dbReference type="NCBIfam" id="TIGR01652">
    <property type="entry name" value="ATPase-Plipid"/>
    <property type="match status" value="1"/>
</dbReference>
<feature type="binding site" evidence="17">
    <location>
        <position position="936"/>
    </location>
    <ligand>
        <name>ATP</name>
        <dbReference type="ChEBI" id="CHEBI:30616"/>
    </ligand>
</feature>
<evidence type="ECO:0000256" key="3">
    <source>
        <dbReference type="ARBA" id="ARBA00022553"/>
    </source>
</evidence>
<dbReference type="InterPro" id="IPR006539">
    <property type="entry name" value="P-type_ATPase_IV"/>
</dbReference>
<keyword evidence="6 17" id="KW-0547">Nucleotide-binding</keyword>
<evidence type="ECO:0000256" key="8">
    <source>
        <dbReference type="ARBA" id="ARBA00022842"/>
    </source>
</evidence>
<dbReference type="Pfam" id="PF16209">
    <property type="entry name" value="PhoLip_ATPase_N"/>
    <property type="match status" value="1"/>
</dbReference>